<organism evidence="1 2">
    <name type="scientific">Nitrospira lenta</name>
    <dbReference type="NCBI Taxonomy" id="1436998"/>
    <lineage>
        <taxon>Bacteria</taxon>
        <taxon>Pseudomonadati</taxon>
        <taxon>Nitrospirota</taxon>
        <taxon>Nitrospiria</taxon>
        <taxon>Nitrospirales</taxon>
        <taxon>Nitrospiraceae</taxon>
        <taxon>Nitrospira</taxon>
    </lineage>
</organism>
<evidence type="ECO:0000313" key="2">
    <source>
        <dbReference type="Proteomes" id="UP000248168"/>
    </source>
</evidence>
<reference evidence="2" key="1">
    <citation type="submission" date="2018-04" db="EMBL/GenBank/DDBJ databases">
        <authorList>
            <person name="Lucker S."/>
            <person name="Sakoula D."/>
        </authorList>
    </citation>
    <scope>NUCLEOTIDE SEQUENCE [LARGE SCALE GENOMIC DNA]</scope>
</reference>
<evidence type="ECO:0000313" key="1">
    <source>
        <dbReference type="EMBL" id="SPP62993.1"/>
    </source>
</evidence>
<dbReference type="Proteomes" id="UP000248168">
    <property type="component" value="Unassembled WGS sequence"/>
</dbReference>
<dbReference type="EMBL" id="OUNR01000001">
    <property type="protein sequence ID" value="SPP62993.1"/>
    <property type="molecule type" value="Genomic_DNA"/>
</dbReference>
<sequence length="70" mass="7829">MVKNDAEELSWDLPSEAVLNAYRHPIWMPQGVFLSHLLLKPGVFNSASRPGFSNDTGSMLVLAYPVPYRP</sequence>
<name>A0A330L1A2_9BACT</name>
<accession>A0A330L1A2</accession>
<dbReference type="AlphaFoldDB" id="A0A330L1A2"/>
<keyword evidence="2" id="KW-1185">Reference proteome</keyword>
<gene>
    <name evidence="1" type="ORF">NITLEN_10079</name>
</gene>
<proteinExistence type="predicted"/>
<protein>
    <submittedName>
        <fullName evidence="1">Uncharacterized protein</fullName>
    </submittedName>
</protein>
<dbReference type="InParanoid" id="A0A330L1A2"/>